<evidence type="ECO:0008006" key="4">
    <source>
        <dbReference type="Google" id="ProtNLM"/>
    </source>
</evidence>
<gene>
    <name evidence="2" type="ORF">J9317_02160</name>
</gene>
<comment type="caution">
    <text evidence="2">The sequence shown here is derived from an EMBL/GenBank/DDBJ whole genome shotgun (WGS) entry which is preliminary data.</text>
</comment>
<feature type="coiled-coil region" evidence="1">
    <location>
        <begin position="28"/>
        <end position="78"/>
    </location>
</feature>
<dbReference type="RefSeq" id="WP_211556125.1">
    <property type="nucleotide sequence ID" value="NZ_JAGVRK010000001.1"/>
</dbReference>
<protein>
    <recommendedName>
        <fullName evidence="4">DUF2524 family protein</fullName>
    </recommendedName>
</protein>
<keyword evidence="1" id="KW-0175">Coiled coil</keyword>
<evidence type="ECO:0000313" key="3">
    <source>
        <dbReference type="Proteomes" id="UP000682403"/>
    </source>
</evidence>
<keyword evidence="3" id="KW-1185">Reference proteome</keyword>
<evidence type="ECO:0000256" key="1">
    <source>
        <dbReference type="SAM" id="Coils"/>
    </source>
</evidence>
<evidence type="ECO:0000313" key="2">
    <source>
        <dbReference type="EMBL" id="MBS2967577.1"/>
    </source>
</evidence>
<reference evidence="2 3" key="1">
    <citation type="submission" date="2021-04" db="EMBL/GenBank/DDBJ databases">
        <title>Metabacillus sp. strain KIGAM252 whole genome sequence.</title>
        <authorList>
            <person name="Seo M.-J."/>
            <person name="Cho E.-S."/>
            <person name="Hwang C.Y."/>
            <person name="Yoon D.J."/>
        </authorList>
    </citation>
    <scope>NUCLEOTIDE SEQUENCE [LARGE SCALE GENOMIC DNA]</scope>
    <source>
        <strain evidence="2 3">KIGAM252</strain>
    </source>
</reference>
<proteinExistence type="predicted"/>
<organism evidence="2 3">
    <name type="scientific">Metabacillus flavus</name>
    <dbReference type="NCBI Taxonomy" id="2823519"/>
    <lineage>
        <taxon>Bacteria</taxon>
        <taxon>Bacillati</taxon>
        <taxon>Bacillota</taxon>
        <taxon>Bacilli</taxon>
        <taxon>Bacillales</taxon>
        <taxon>Bacillaceae</taxon>
        <taxon>Metabacillus</taxon>
    </lineage>
</organism>
<dbReference type="Proteomes" id="UP000682403">
    <property type="component" value="Unassembled WGS sequence"/>
</dbReference>
<accession>A0ABS5LA26</accession>
<name>A0ABS5LA26_9BACI</name>
<sequence>MIDDALHALHHAEKAVVDAQGNPESGEFQQALQKLELAKEQIARHQNDELDPEARHRLDLAAEQVIHLHETLEALEDQGPL</sequence>
<dbReference type="EMBL" id="JAGVRK010000001">
    <property type="protein sequence ID" value="MBS2967577.1"/>
    <property type="molecule type" value="Genomic_DNA"/>
</dbReference>